<keyword evidence="1" id="KW-0472">Membrane</keyword>
<feature type="transmembrane region" description="Helical" evidence="1">
    <location>
        <begin position="104"/>
        <end position="125"/>
    </location>
</feature>
<dbReference type="EMBL" id="BFBB01000003">
    <property type="protein sequence ID" value="GBF49784.1"/>
    <property type="molecule type" value="Genomic_DNA"/>
</dbReference>
<name>A0A2P2DYU0_9LEPT</name>
<proteinExistence type="predicted"/>
<evidence type="ECO:0000313" key="3">
    <source>
        <dbReference type="Proteomes" id="UP000245133"/>
    </source>
</evidence>
<feature type="transmembrane region" description="Helical" evidence="1">
    <location>
        <begin position="6"/>
        <end position="24"/>
    </location>
</feature>
<feature type="transmembrane region" description="Helical" evidence="1">
    <location>
        <begin position="31"/>
        <end position="49"/>
    </location>
</feature>
<evidence type="ECO:0000256" key="1">
    <source>
        <dbReference type="SAM" id="Phobius"/>
    </source>
</evidence>
<reference evidence="2 3" key="1">
    <citation type="submission" date="2018-02" db="EMBL/GenBank/DDBJ databases">
        <title>Novel Leptospira species isolated from soil and water in Japan.</title>
        <authorList>
            <person name="Nakao R."/>
            <person name="Masuzawa T."/>
        </authorList>
    </citation>
    <scope>NUCLEOTIDE SEQUENCE [LARGE SCALE GENOMIC DNA]</scope>
    <source>
        <strain evidence="2 3">YH101</strain>
    </source>
</reference>
<keyword evidence="1" id="KW-0812">Transmembrane</keyword>
<dbReference type="Proteomes" id="UP000245133">
    <property type="component" value="Unassembled WGS sequence"/>
</dbReference>
<dbReference type="RefSeq" id="WP_108974967.1">
    <property type="nucleotide sequence ID" value="NZ_BFBB01000003.1"/>
</dbReference>
<keyword evidence="1" id="KW-1133">Transmembrane helix</keyword>
<accession>A0A2P2DYU0</accession>
<keyword evidence="3" id="KW-1185">Reference proteome</keyword>
<feature type="transmembrane region" description="Helical" evidence="1">
    <location>
        <begin position="69"/>
        <end position="92"/>
    </location>
</feature>
<dbReference type="AlphaFoldDB" id="A0A2P2DYU0"/>
<comment type="caution">
    <text evidence="2">The sequence shown here is derived from an EMBL/GenBank/DDBJ whole genome shotgun (WGS) entry which is preliminary data.</text>
</comment>
<dbReference type="OrthoDB" id="344970at2"/>
<protein>
    <submittedName>
        <fullName evidence="2">Uncharacterized protein</fullName>
    </submittedName>
</protein>
<gene>
    <name evidence="2" type="ORF">LPTSP4_13030</name>
</gene>
<sequence>MNLLDILAFPTLFIWFVGLLLTFFRRDLEPHWKFFFFLVFCFYLVQFFPEFRSGIDRWKANPKEEVLTWLFAMGNATYVFLFFLWPLVLVRIYYSASNQLSQTLIPILAYGTVVYWVLFFLWSYYSKEWNQLLETIIKK</sequence>
<evidence type="ECO:0000313" key="2">
    <source>
        <dbReference type="EMBL" id="GBF49784.1"/>
    </source>
</evidence>
<organism evidence="2 3">
    <name type="scientific">Leptospira ryugenii</name>
    <dbReference type="NCBI Taxonomy" id="1917863"/>
    <lineage>
        <taxon>Bacteria</taxon>
        <taxon>Pseudomonadati</taxon>
        <taxon>Spirochaetota</taxon>
        <taxon>Spirochaetia</taxon>
        <taxon>Leptospirales</taxon>
        <taxon>Leptospiraceae</taxon>
        <taxon>Leptospira</taxon>
    </lineage>
</organism>